<dbReference type="OrthoDB" id="2505969at2759"/>
<keyword evidence="2" id="KW-1133">Transmembrane helix</keyword>
<dbReference type="EMBL" id="KN817575">
    <property type="protein sequence ID" value="KJA19636.1"/>
    <property type="molecule type" value="Genomic_DNA"/>
</dbReference>
<feature type="compositionally biased region" description="Polar residues" evidence="1">
    <location>
        <begin position="64"/>
        <end position="85"/>
    </location>
</feature>
<sequence length="182" mass="20007">MLIAMDGNNSLKLVDSTFKAGSERQNSRSISSFRWLSAEEVDVFKDEVKKSAGSKRKTPEEDLNTSSETPQTASNEQPPTSNASNDHAAVPFPTDHPMHSNSETPTIPPPDIESDGDIAWLNVLESNELETNLNICVERWKSAGPEARKKMFALFAITGVFVAICHHGHILLVCDMIRSGEL</sequence>
<accession>A0A0D2NSP8</accession>
<keyword evidence="2" id="KW-0812">Transmembrane</keyword>
<evidence type="ECO:0000256" key="1">
    <source>
        <dbReference type="SAM" id="MobiDB-lite"/>
    </source>
</evidence>
<dbReference type="Proteomes" id="UP000054270">
    <property type="component" value="Unassembled WGS sequence"/>
</dbReference>
<dbReference type="AlphaFoldDB" id="A0A0D2NSP8"/>
<evidence type="ECO:0000313" key="3">
    <source>
        <dbReference type="EMBL" id="KJA19636.1"/>
    </source>
</evidence>
<feature type="transmembrane region" description="Helical" evidence="2">
    <location>
        <begin position="151"/>
        <end position="172"/>
    </location>
</feature>
<proteinExistence type="predicted"/>
<keyword evidence="2" id="KW-0472">Membrane</keyword>
<dbReference type="InterPro" id="IPR040521">
    <property type="entry name" value="KDZ"/>
</dbReference>
<dbReference type="STRING" id="945553.A0A0D2NSP8"/>
<protein>
    <submittedName>
        <fullName evidence="3">Uncharacterized protein</fullName>
    </submittedName>
</protein>
<keyword evidence="4" id="KW-1185">Reference proteome</keyword>
<organism evidence="3 4">
    <name type="scientific">Hypholoma sublateritium (strain FD-334 SS-4)</name>
    <dbReference type="NCBI Taxonomy" id="945553"/>
    <lineage>
        <taxon>Eukaryota</taxon>
        <taxon>Fungi</taxon>
        <taxon>Dikarya</taxon>
        <taxon>Basidiomycota</taxon>
        <taxon>Agaricomycotina</taxon>
        <taxon>Agaricomycetes</taxon>
        <taxon>Agaricomycetidae</taxon>
        <taxon>Agaricales</taxon>
        <taxon>Agaricineae</taxon>
        <taxon>Strophariaceae</taxon>
        <taxon>Hypholoma</taxon>
    </lineage>
</organism>
<gene>
    <name evidence="3" type="ORF">HYPSUDRAFT_204380</name>
</gene>
<name>A0A0D2NSP8_HYPSF</name>
<evidence type="ECO:0000313" key="4">
    <source>
        <dbReference type="Proteomes" id="UP000054270"/>
    </source>
</evidence>
<dbReference type="Pfam" id="PF18758">
    <property type="entry name" value="KDZ"/>
    <property type="match status" value="1"/>
</dbReference>
<evidence type="ECO:0000256" key="2">
    <source>
        <dbReference type="SAM" id="Phobius"/>
    </source>
</evidence>
<feature type="region of interest" description="Disordered" evidence="1">
    <location>
        <begin position="46"/>
        <end position="114"/>
    </location>
</feature>
<reference evidence="4" key="1">
    <citation type="submission" date="2014-04" db="EMBL/GenBank/DDBJ databases">
        <title>Evolutionary Origins and Diversification of the Mycorrhizal Mutualists.</title>
        <authorList>
            <consortium name="DOE Joint Genome Institute"/>
            <consortium name="Mycorrhizal Genomics Consortium"/>
            <person name="Kohler A."/>
            <person name="Kuo A."/>
            <person name="Nagy L.G."/>
            <person name="Floudas D."/>
            <person name="Copeland A."/>
            <person name="Barry K.W."/>
            <person name="Cichocki N."/>
            <person name="Veneault-Fourrey C."/>
            <person name="LaButti K."/>
            <person name="Lindquist E.A."/>
            <person name="Lipzen A."/>
            <person name="Lundell T."/>
            <person name="Morin E."/>
            <person name="Murat C."/>
            <person name="Riley R."/>
            <person name="Ohm R."/>
            <person name="Sun H."/>
            <person name="Tunlid A."/>
            <person name="Henrissat B."/>
            <person name="Grigoriev I.V."/>
            <person name="Hibbett D.S."/>
            <person name="Martin F."/>
        </authorList>
    </citation>
    <scope>NUCLEOTIDE SEQUENCE [LARGE SCALE GENOMIC DNA]</scope>
    <source>
        <strain evidence="4">FD-334 SS-4</strain>
    </source>
</reference>